<dbReference type="GO" id="GO:0070988">
    <property type="term" value="P:demethylation"/>
    <property type="evidence" value="ECO:0007669"/>
    <property type="project" value="InterPro"/>
</dbReference>
<dbReference type="GO" id="GO:0016491">
    <property type="term" value="F:oxidoreductase activity"/>
    <property type="evidence" value="ECO:0007669"/>
    <property type="project" value="TreeGrafter"/>
</dbReference>
<proteinExistence type="predicted"/>
<feature type="region of interest" description="Disordered" evidence="1">
    <location>
        <begin position="245"/>
        <end position="267"/>
    </location>
</feature>
<evidence type="ECO:0000256" key="1">
    <source>
        <dbReference type="SAM" id="MobiDB-lite"/>
    </source>
</evidence>
<dbReference type="GO" id="GO:0032451">
    <property type="term" value="F:demethylase activity"/>
    <property type="evidence" value="ECO:0007669"/>
    <property type="project" value="TreeGrafter"/>
</dbReference>
<protein>
    <submittedName>
        <fullName evidence="2">Uncharacterized protein</fullName>
    </submittedName>
</protein>
<dbReference type="PANTHER" id="PTHR12463:SF0">
    <property type="entry name" value="ALPHA-KETOGLUTARATE-DEPENDENT DIOXYGENASE ALKB HOMOLOG 4"/>
    <property type="match status" value="1"/>
</dbReference>
<feature type="region of interest" description="Disordered" evidence="1">
    <location>
        <begin position="175"/>
        <end position="198"/>
    </location>
</feature>
<dbReference type="AlphaFoldDB" id="A0A8C4MJM4"/>
<dbReference type="GO" id="GO:0070938">
    <property type="term" value="C:contractile ring"/>
    <property type="evidence" value="ECO:0007669"/>
    <property type="project" value="TreeGrafter"/>
</dbReference>
<evidence type="ECO:0000313" key="2">
    <source>
        <dbReference type="Ensembl" id="ENSEASP00005024788.1"/>
    </source>
</evidence>
<accession>A0A8C4MJM4</accession>
<dbReference type="InterPro" id="IPR032857">
    <property type="entry name" value="ALKBH4"/>
</dbReference>
<dbReference type="PANTHER" id="PTHR12463">
    <property type="entry name" value="OXYGENASE-RELATED"/>
    <property type="match status" value="1"/>
</dbReference>
<reference evidence="2" key="1">
    <citation type="submission" date="2023-03" db="UniProtKB">
        <authorList>
            <consortium name="Ensembl"/>
        </authorList>
    </citation>
    <scope>IDENTIFICATION</scope>
</reference>
<feature type="region of interest" description="Disordered" evidence="1">
    <location>
        <begin position="92"/>
        <end position="119"/>
    </location>
</feature>
<name>A0A8C4MJM4_EQUAS</name>
<sequence>MAAAAVAAPEVLRECGCKGIRTCLICERQRGGDPPWQHPPQKTHRFIYYSDTGWAVGAEESDFEGWAFPFPGVTVIEDFVTREEEAEMVQLMDREPWKPSQSGRRKQVGGPRAGRTVAPLGPSRLLVRSLFAHLPLSALLLSHTPRPPGPSRGKPPDLRARWAGLLSGVRWQGGSKADSRSALSAPFSSWPGAGDCHGHGRGKDRGGFLEGYQVPSCLKFSPHHCRLLAPVLLIGPPHPALSLCRGSQLPPPSVPGLQRSSTPQGPRASHQAAFLFASPARRLSSPTSIPWPVTLSLPFVVLFALTHSPG</sequence>
<dbReference type="GO" id="GO:0031032">
    <property type="term" value="P:actomyosin structure organization"/>
    <property type="evidence" value="ECO:0007669"/>
    <property type="project" value="TreeGrafter"/>
</dbReference>
<organism evidence="2">
    <name type="scientific">Equus asinus asinus</name>
    <dbReference type="NCBI Taxonomy" id="83772"/>
    <lineage>
        <taxon>Eukaryota</taxon>
        <taxon>Metazoa</taxon>
        <taxon>Chordata</taxon>
        <taxon>Craniata</taxon>
        <taxon>Vertebrata</taxon>
        <taxon>Euteleostomi</taxon>
        <taxon>Mammalia</taxon>
        <taxon>Eutheria</taxon>
        <taxon>Laurasiatheria</taxon>
        <taxon>Perissodactyla</taxon>
        <taxon>Equidae</taxon>
        <taxon>Equus</taxon>
    </lineage>
</organism>
<dbReference type="Ensembl" id="ENSEAST00005026897.1">
    <property type="protein sequence ID" value="ENSEASP00005024788.1"/>
    <property type="gene ID" value="ENSEASG00005016869.1"/>
</dbReference>
<dbReference type="GO" id="GO:0030496">
    <property type="term" value="C:midbody"/>
    <property type="evidence" value="ECO:0007669"/>
    <property type="project" value="TreeGrafter"/>
</dbReference>
<dbReference type="GO" id="GO:0003779">
    <property type="term" value="F:actin binding"/>
    <property type="evidence" value="ECO:0007669"/>
    <property type="project" value="TreeGrafter"/>
</dbReference>